<dbReference type="GO" id="GO:0005829">
    <property type="term" value="C:cytosol"/>
    <property type="evidence" value="ECO:0007669"/>
    <property type="project" value="TreeGrafter"/>
</dbReference>
<dbReference type="FunFam" id="3.40.50.2300:FF:000001">
    <property type="entry name" value="DNA-binding response regulator PhoB"/>
    <property type="match status" value="1"/>
</dbReference>
<feature type="DNA-binding region" description="OmpR/PhoB-type" evidence="9">
    <location>
        <begin position="136"/>
        <end position="237"/>
    </location>
</feature>
<protein>
    <recommendedName>
        <fullName evidence="1">Stage 0 sporulation protein A homolog</fullName>
    </recommendedName>
</protein>
<reference evidence="12 13" key="1">
    <citation type="submission" date="2020-07" db="EMBL/GenBank/DDBJ databases">
        <title>Electron transfer.</title>
        <authorList>
            <person name="Huang L."/>
            <person name="Liu X."/>
            <person name="Zhou S."/>
        </authorList>
    </citation>
    <scope>NUCLEOTIDE SEQUENCE [LARGE SCALE GENOMIC DNA]</scope>
    <source>
        <strain evidence="12 13">Lx1</strain>
    </source>
</reference>
<dbReference type="Pfam" id="PF00072">
    <property type="entry name" value="Response_reg"/>
    <property type="match status" value="1"/>
</dbReference>
<feature type="domain" description="Response regulatory" evidence="10">
    <location>
        <begin position="3"/>
        <end position="126"/>
    </location>
</feature>
<dbReference type="PROSITE" id="PS51755">
    <property type="entry name" value="OMPR_PHOB"/>
    <property type="match status" value="1"/>
</dbReference>
<dbReference type="EMBL" id="CP059378">
    <property type="protein sequence ID" value="QLY79450.1"/>
    <property type="molecule type" value="Genomic_DNA"/>
</dbReference>
<evidence type="ECO:0000313" key="12">
    <source>
        <dbReference type="EMBL" id="QLY79450.1"/>
    </source>
</evidence>
<comment type="function">
    <text evidence="7">May play the central regulatory role in sporulation. It may be an element of the effector pathway responsible for the activation of sporulation genes in response to nutritional stress. Spo0A may act in concert with spo0H (a sigma factor) to control the expression of some genes that are critical to the sporulation process.</text>
</comment>
<sequence>MSKILIIEDEEKVAEILKAYLEKAGYEVFTAISGRSGLDIFKEKEFNLVILDLMLPDITGEEICKTIRNRSEVNRFNMNNSDVHIFMLTAKGSLVDKIEGLNIGADEYLVKPFSPRELVARVNALFRRLDSDNTNNLYLSFNEGKLIIDYEKRIVKINGEAIAITSNEFDILYTLVINNGKVLSREQIIDKVFGIDFEGYDRTIDVHIKNIRKKIEEDSRNPKYIITVTKVGYKFGGER</sequence>
<dbReference type="GO" id="GO:0000976">
    <property type="term" value="F:transcription cis-regulatory region binding"/>
    <property type="evidence" value="ECO:0007669"/>
    <property type="project" value="TreeGrafter"/>
</dbReference>
<dbReference type="CDD" id="cd00383">
    <property type="entry name" value="trans_reg_C"/>
    <property type="match status" value="1"/>
</dbReference>
<dbReference type="Gene3D" id="3.40.50.2300">
    <property type="match status" value="1"/>
</dbReference>
<evidence type="ECO:0000256" key="2">
    <source>
        <dbReference type="ARBA" id="ARBA00022553"/>
    </source>
</evidence>
<gene>
    <name evidence="12" type="ORF">HZF06_20825</name>
</gene>
<dbReference type="FunFam" id="1.10.10.10:FF:000018">
    <property type="entry name" value="DNA-binding response regulator ResD"/>
    <property type="match status" value="1"/>
</dbReference>
<dbReference type="SUPFAM" id="SSF52172">
    <property type="entry name" value="CheY-like"/>
    <property type="match status" value="1"/>
</dbReference>
<dbReference type="SMART" id="SM00862">
    <property type="entry name" value="Trans_reg_C"/>
    <property type="match status" value="1"/>
</dbReference>
<feature type="modified residue" description="4-aspartylphosphate" evidence="8">
    <location>
        <position position="52"/>
    </location>
</feature>
<keyword evidence="2 8" id="KW-0597">Phosphoprotein</keyword>
<dbReference type="KEGG" id="cint:HZF06_20825"/>
<dbReference type="InterPro" id="IPR011006">
    <property type="entry name" value="CheY-like_superfamily"/>
</dbReference>
<dbReference type="GO" id="GO:0000156">
    <property type="term" value="F:phosphorelay response regulator activity"/>
    <property type="evidence" value="ECO:0007669"/>
    <property type="project" value="TreeGrafter"/>
</dbReference>
<evidence type="ECO:0000256" key="3">
    <source>
        <dbReference type="ARBA" id="ARBA00023012"/>
    </source>
</evidence>
<dbReference type="RefSeq" id="WP_021800243.1">
    <property type="nucleotide sequence ID" value="NZ_CP059378.1"/>
</dbReference>
<dbReference type="SMART" id="SM00448">
    <property type="entry name" value="REC"/>
    <property type="match status" value="1"/>
</dbReference>
<dbReference type="InterPro" id="IPR001867">
    <property type="entry name" value="OmpR/PhoB-type_DNA-bd"/>
</dbReference>
<keyword evidence="6" id="KW-0804">Transcription</keyword>
<dbReference type="InterPro" id="IPR039420">
    <property type="entry name" value="WalR-like"/>
</dbReference>
<dbReference type="InterPro" id="IPR036388">
    <property type="entry name" value="WH-like_DNA-bd_sf"/>
</dbReference>
<dbReference type="PROSITE" id="PS50110">
    <property type="entry name" value="RESPONSE_REGULATORY"/>
    <property type="match status" value="1"/>
</dbReference>
<organism evidence="12 13">
    <name type="scientific">Clostridium intestinale</name>
    <dbReference type="NCBI Taxonomy" id="36845"/>
    <lineage>
        <taxon>Bacteria</taxon>
        <taxon>Bacillati</taxon>
        <taxon>Bacillota</taxon>
        <taxon>Clostridia</taxon>
        <taxon>Eubacteriales</taxon>
        <taxon>Clostridiaceae</taxon>
        <taxon>Clostridium</taxon>
    </lineage>
</organism>
<proteinExistence type="predicted"/>
<dbReference type="Gene3D" id="6.10.250.690">
    <property type="match status" value="1"/>
</dbReference>
<evidence type="ECO:0000256" key="8">
    <source>
        <dbReference type="PROSITE-ProRule" id="PRU00169"/>
    </source>
</evidence>
<dbReference type="Gene3D" id="1.10.10.10">
    <property type="entry name" value="Winged helix-like DNA-binding domain superfamily/Winged helix DNA-binding domain"/>
    <property type="match status" value="1"/>
</dbReference>
<dbReference type="GO" id="GO:0006355">
    <property type="term" value="P:regulation of DNA-templated transcription"/>
    <property type="evidence" value="ECO:0007669"/>
    <property type="project" value="InterPro"/>
</dbReference>
<evidence type="ECO:0000256" key="7">
    <source>
        <dbReference type="ARBA" id="ARBA00024867"/>
    </source>
</evidence>
<dbReference type="InterPro" id="IPR001789">
    <property type="entry name" value="Sig_transdc_resp-reg_receiver"/>
</dbReference>
<evidence type="ECO:0000259" key="11">
    <source>
        <dbReference type="PROSITE" id="PS51755"/>
    </source>
</evidence>
<dbReference type="AlphaFoldDB" id="A0A7D6VTG1"/>
<evidence type="ECO:0000256" key="1">
    <source>
        <dbReference type="ARBA" id="ARBA00018672"/>
    </source>
</evidence>
<dbReference type="SUPFAM" id="SSF46894">
    <property type="entry name" value="C-terminal effector domain of the bipartite response regulators"/>
    <property type="match status" value="1"/>
</dbReference>
<dbReference type="GO" id="GO:0032993">
    <property type="term" value="C:protein-DNA complex"/>
    <property type="evidence" value="ECO:0007669"/>
    <property type="project" value="TreeGrafter"/>
</dbReference>
<dbReference type="PANTHER" id="PTHR48111">
    <property type="entry name" value="REGULATOR OF RPOS"/>
    <property type="match status" value="1"/>
</dbReference>
<keyword evidence="4" id="KW-0805">Transcription regulation</keyword>
<dbReference type="Proteomes" id="UP000512286">
    <property type="component" value="Chromosome"/>
</dbReference>
<evidence type="ECO:0000313" key="13">
    <source>
        <dbReference type="Proteomes" id="UP000512286"/>
    </source>
</evidence>
<dbReference type="Pfam" id="PF00486">
    <property type="entry name" value="Trans_reg_C"/>
    <property type="match status" value="1"/>
</dbReference>
<evidence type="ECO:0000256" key="6">
    <source>
        <dbReference type="ARBA" id="ARBA00023163"/>
    </source>
</evidence>
<evidence type="ECO:0000256" key="4">
    <source>
        <dbReference type="ARBA" id="ARBA00023015"/>
    </source>
</evidence>
<dbReference type="PANTHER" id="PTHR48111:SF73">
    <property type="entry name" value="ALKALINE PHOSPHATASE SYNTHESIS TRANSCRIPTIONAL REGULATORY PROTEIN PHOP"/>
    <property type="match status" value="1"/>
</dbReference>
<keyword evidence="3" id="KW-0902">Two-component regulatory system</keyword>
<evidence type="ECO:0000256" key="9">
    <source>
        <dbReference type="PROSITE-ProRule" id="PRU01091"/>
    </source>
</evidence>
<keyword evidence="5 9" id="KW-0238">DNA-binding</keyword>
<evidence type="ECO:0000259" key="10">
    <source>
        <dbReference type="PROSITE" id="PS50110"/>
    </source>
</evidence>
<evidence type="ECO:0000256" key="5">
    <source>
        <dbReference type="ARBA" id="ARBA00023125"/>
    </source>
</evidence>
<feature type="domain" description="OmpR/PhoB-type" evidence="11">
    <location>
        <begin position="136"/>
        <end position="237"/>
    </location>
</feature>
<name>A0A7D6VTG1_9CLOT</name>
<accession>A0A7D6VTG1</accession>
<dbReference type="InterPro" id="IPR016032">
    <property type="entry name" value="Sig_transdc_resp-reg_C-effctor"/>
</dbReference>